<accession>A0A7J6VG73</accession>
<evidence type="ECO:0000313" key="2">
    <source>
        <dbReference type="Proteomes" id="UP000554482"/>
    </source>
</evidence>
<evidence type="ECO:0000313" key="1">
    <source>
        <dbReference type="EMBL" id="KAF5184099.1"/>
    </source>
</evidence>
<comment type="caution">
    <text evidence="1">The sequence shown here is derived from an EMBL/GenBank/DDBJ whole genome shotgun (WGS) entry which is preliminary data.</text>
</comment>
<proteinExistence type="predicted"/>
<dbReference type="AlphaFoldDB" id="A0A7J6VG73"/>
<gene>
    <name evidence="1" type="ORF">FRX31_026318</name>
</gene>
<reference evidence="1 2" key="1">
    <citation type="submission" date="2020-06" db="EMBL/GenBank/DDBJ databases">
        <title>Transcriptomic and genomic resources for Thalictrum thalictroides and T. hernandezii: Facilitating candidate gene discovery in an emerging model plant lineage.</title>
        <authorList>
            <person name="Arias T."/>
            <person name="Riano-Pachon D.M."/>
            <person name="Di Stilio V.S."/>
        </authorList>
    </citation>
    <scope>NUCLEOTIDE SEQUENCE [LARGE SCALE GENOMIC DNA]</scope>
    <source>
        <strain evidence="2">cv. WT478/WT964</strain>
        <tissue evidence="1">Leaves</tissue>
    </source>
</reference>
<organism evidence="1 2">
    <name type="scientific">Thalictrum thalictroides</name>
    <name type="common">Rue-anemone</name>
    <name type="synonym">Anemone thalictroides</name>
    <dbReference type="NCBI Taxonomy" id="46969"/>
    <lineage>
        <taxon>Eukaryota</taxon>
        <taxon>Viridiplantae</taxon>
        <taxon>Streptophyta</taxon>
        <taxon>Embryophyta</taxon>
        <taxon>Tracheophyta</taxon>
        <taxon>Spermatophyta</taxon>
        <taxon>Magnoliopsida</taxon>
        <taxon>Ranunculales</taxon>
        <taxon>Ranunculaceae</taxon>
        <taxon>Thalictroideae</taxon>
        <taxon>Thalictrum</taxon>
    </lineage>
</organism>
<dbReference type="EMBL" id="JABWDY010032577">
    <property type="protein sequence ID" value="KAF5184099.1"/>
    <property type="molecule type" value="Genomic_DNA"/>
</dbReference>
<name>A0A7J6VG73_THATH</name>
<sequence length="62" mass="7215">MRDIGSTLVFEEWLEKWARLGLKSLDSIIWPLVLYAIFCLWERRDHLISGNAPAVKCLAKLK</sequence>
<keyword evidence="2" id="KW-1185">Reference proteome</keyword>
<dbReference type="OrthoDB" id="10519479at2759"/>
<dbReference type="Proteomes" id="UP000554482">
    <property type="component" value="Unassembled WGS sequence"/>
</dbReference>
<protein>
    <submittedName>
        <fullName evidence="1">Uncharacterized protein</fullName>
    </submittedName>
</protein>